<evidence type="ECO:0000313" key="3">
    <source>
        <dbReference type="Proteomes" id="UP001595075"/>
    </source>
</evidence>
<evidence type="ECO:0000256" key="1">
    <source>
        <dbReference type="SAM" id="MobiDB-lite"/>
    </source>
</evidence>
<gene>
    <name evidence="2" type="ORF">VTL71DRAFT_12855</name>
</gene>
<sequence>MPEPQTHSSPSPSNTISISDMELLTCLLRLRCSPPVPYSVIASLLLQRDTSFLGKDWGGEGERLKLWLEAFLREVYERAEEWESEAWKLARRWRREHVRELVGGLGLVLGSGCGSGSRSGGGNRNVSTSIAGEDDGYVVMEDAGLELQIKWKKEGDWRAGSTALGRSERLVGDGRLNCFVARPVLRCHGVDLGFQEGPSHPSAETSLPSDTPTTRKTQRKRMKRFKYDIGSQDYTNPVTPSDRGKDMRGARLIQPDILSLKELDTSEAGKIRFVPSGHPKGHPLPNFSPIFTRSSTYIRFLQKPASPSCSLSSSSPLSPLNRKHLRLLRSLSTIICARLRNNPSHAEDCR</sequence>
<protein>
    <submittedName>
        <fullName evidence="2">Uncharacterized protein</fullName>
    </submittedName>
</protein>
<evidence type="ECO:0000313" key="2">
    <source>
        <dbReference type="EMBL" id="KAL2071620.1"/>
    </source>
</evidence>
<reference evidence="2 3" key="1">
    <citation type="journal article" date="2024" name="Commun. Biol.">
        <title>Comparative genomic analysis of thermophilic fungi reveals convergent evolutionary adaptations and gene losses.</title>
        <authorList>
            <person name="Steindorff A.S."/>
            <person name="Aguilar-Pontes M.V."/>
            <person name="Robinson A.J."/>
            <person name="Andreopoulos B."/>
            <person name="LaButti K."/>
            <person name="Kuo A."/>
            <person name="Mondo S."/>
            <person name="Riley R."/>
            <person name="Otillar R."/>
            <person name="Haridas S."/>
            <person name="Lipzen A."/>
            <person name="Grimwood J."/>
            <person name="Schmutz J."/>
            <person name="Clum A."/>
            <person name="Reid I.D."/>
            <person name="Moisan M.C."/>
            <person name="Butler G."/>
            <person name="Nguyen T.T.M."/>
            <person name="Dewar K."/>
            <person name="Conant G."/>
            <person name="Drula E."/>
            <person name="Henrissat B."/>
            <person name="Hansel C."/>
            <person name="Singer S."/>
            <person name="Hutchinson M.I."/>
            <person name="de Vries R.P."/>
            <person name="Natvig D.O."/>
            <person name="Powell A.J."/>
            <person name="Tsang A."/>
            <person name="Grigoriev I.V."/>
        </authorList>
    </citation>
    <scope>NUCLEOTIDE SEQUENCE [LARGE SCALE GENOMIC DNA]</scope>
    <source>
        <strain evidence="2 3">CBS 494.80</strain>
    </source>
</reference>
<proteinExistence type="predicted"/>
<comment type="caution">
    <text evidence="2">The sequence shown here is derived from an EMBL/GenBank/DDBJ whole genome shotgun (WGS) entry which is preliminary data.</text>
</comment>
<accession>A0ABR4CP60</accession>
<organism evidence="2 3">
    <name type="scientific">Oculimacula yallundae</name>
    <dbReference type="NCBI Taxonomy" id="86028"/>
    <lineage>
        <taxon>Eukaryota</taxon>
        <taxon>Fungi</taxon>
        <taxon>Dikarya</taxon>
        <taxon>Ascomycota</taxon>
        <taxon>Pezizomycotina</taxon>
        <taxon>Leotiomycetes</taxon>
        <taxon>Helotiales</taxon>
        <taxon>Ploettnerulaceae</taxon>
        <taxon>Oculimacula</taxon>
    </lineage>
</organism>
<dbReference type="EMBL" id="JAZHXI010000005">
    <property type="protein sequence ID" value="KAL2071620.1"/>
    <property type="molecule type" value="Genomic_DNA"/>
</dbReference>
<feature type="region of interest" description="Disordered" evidence="1">
    <location>
        <begin position="195"/>
        <end position="220"/>
    </location>
</feature>
<name>A0ABR4CP60_9HELO</name>
<keyword evidence="3" id="KW-1185">Reference proteome</keyword>
<dbReference type="Proteomes" id="UP001595075">
    <property type="component" value="Unassembled WGS sequence"/>
</dbReference>